<evidence type="ECO:0000313" key="2">
    <source>
        <dbReference type="Proteomes" id="UP000824120"/>
    </source>
</evidence>
<comment type="caution">
    <text evidence="1">The sequence shown here is derived from an EMBL/GenBank/DDBJ whole genome shotgun (WGS) entry which is preliminary data.</text>
</comment>
<reference evidence="1 2" key="1">
    <citation type="submission" date="2020-09" db="EMBL/GenBank/DDBJ databases">
        <title>De no assembly of potato wild relative species, Solanum commersonii.</title>
        <authorList>
            <person name="Cho K."/>
        </authorList>
    </citation>
    <scope>NUCLEOTIDE SEQUENCE [LARGE SCALE GENOMIC DNA]</scope>
    <source>
        <strain evidence="1">LZ3.2</strain>
        <tissue evidence="1">Leaf</tissue>
    </source>
</reference>
<gene>
    <name evidence="1" type="ORF">H5410_040406</name>
</gene>
<protein>
    <submittedName>
        <fullName evidence="1">Uncharacterized protein</fullName>
    </submittedName>
</protein>
<keyword evidence="2" id="KW-1185">Reference proteome</keyword>
<dbReference type="Proteomes" id="UP000824120">
    <property type="component" value="Chromosome 8"/>
</dbReference>
<dbReference type="AlphaFoldDB" id="A0A9J5XRA9"/>
<dbReference type="EMBL" id="JACXVP010000008">
    <property type="protein sequence ID" value="KAG5589892.1"/>
    <property type="molecule type" value="Genomic_DNA"/>
</dbReference>
<proteinExistence type="predicted"/>
<name>A0A9J5XRA9_SOLCO</name>
<evidence type="ECO:0000313" key="1">
    <source>
        <dbReference type="EMBL" id="KAG5589892.1"/>
    </source>
</evidence>
<sequence>MEIKCIHSSIYKIIDKVCSFAFSLGRKERNCKDEMIALDFMIFDESNAFLSNSNGIILKECSSLEEGDVLITN</sequence>
<accession>A0A9J5XRA9</accession>
<organism evidence="1 2">
    <name type="scientific">Solanum commersonii</name>
    <name type="common">Commerson's wild potato</name>
    <name type="synonym">Commerson's nightshade</name>
    <dbReference type="NCBI Taxonomy" id="4109"/>
    <lineage>
        <taxon>Eukaryota</taxon>
        <taxon>Viridiplantae</taxon>
        <taxon>Streptophyta</taxon>
        <taxon>Embryophyta</taxon>
        <taxon>Tracheophyta</taxon>
        <taxon>Spermatophyta</taxon>
        <taxon>Magnoliopsida</taxon>
        <taxon>eudicotyledons</taxon>
        <taxon>Gunneridae</taxon>
        <taxon>Pentapetalae</taxon>
        <taxon>asterids</taxon>
        <taxon>lamiids</taxon>
        <taxon>Solanales</taxon>
        <taxon>Solanaceae</taxon>
        <taxon>Solanoideae</taxon>
        <taxon>Solaneae</taxon>
        <taxon>Solanum</taxon>
    </lineage>
</organism>